<feature type="transmembrane region" description="Helical" evidence="12">
    <location>
        <begin position="1310"/>
        <end position="1333"/>
    </location>
</feature>
<feature type="disulfide bond" evidence="11">
    <location>
        <begin position="308"/>
        <end position="335"/>
    </location>
</feature>
<organism evidence="17 18">
    <name type="scientific">Dreissena polymorpha</name>
    <name type="common">Zebra mussel</name>
    <name type="synonym">Mytilus polymorpha</name>
    <dbReference type="NCBI Taxonomy" id="45954"/>
    <lineage>
        <taxon>Eukaryota</taxon>
        <taxon>Metazoa</taxon>
        <taxon>Spiralia</taxon>
        <taxon>Lophotrochozoa</taxon>
        <taxon>Mollusca</taxon>
        <taxon>Bivalvia</taxon>
        <taxon>Autobranchia</taxon>
        <taxon>Heteroconchia</taxon>
        <taxon>Euheterodonta</taxon>
        <taxon>Imparidentia</taxon>
        <taxon>Neoheterodontei</taxon>
        <taxon>Myida</taxon>
        <taxon>Dreissenoidea</taxon>
        <taxon>Dreissenidae</taxon>
        <taxon>Dreissena</taxon>
    </lineage>
</organism>
<evidence type="ECO:0000256" key="1">
    <source>
        <dbReference type="ARBA" id="ARBA00004141"/>
    </source>
</evidence>
<comment type="subcellular location">
    <subcellularLocation>
        <location evidence="1">Membrane</location>
        <topology evidence="1">Multi-pass membrane protein</topology>
    </subcellularLocation>
</comment>
<dbReference type="Pfam" id="PF00084">
    <property type="entry name" value="Sushi"/>
    <property type="match status" value="10"/>
</dbReference>
<evidence type="ECO:0000256" key="12">
    <source>
        <dbReference type="SAM" id="Phobius"/>
    </source>
</evidence>
<proteinExistence type="inferred from homology"/>
<feature type="domain" description="Sushi" evidence="16">
    <location>
        <begin position="896"/>
        <end position="962"/>
    </location>
</feature>
<feature type="domain" description="MAM" evidence="13">
    <location>
        <begin position="354"/>
        <end position="508"/>
    </location>
</feature>
<name>A0A9D4K7Q9_DREPO</name>
<feature type="domain" description="Sushi" evidence="16">
    <location>
        <begin position="534"/>
        <end position="591"/>
    </location>
</feature>
<dbReference type="InterPro" id="IPR013320">
    <property type="entry name" value="ConA-like_dom_sf"/>
</dbReference>
<dbReference type="PROSITE" id="PS00650">
    <property type="entry name" value="G_PROTEIN_RECEP_F2_2"/>
    <property type="match status" value="1"/>
</dbReference>
<dbReference type="Proteomes" id="UP000828390">
    <property type="component" value="Unassembled WGS sequence"/>
</dbReference>
<dbReference type="PRINTS" id="PR01694">
    <property type="entry name" value="BAIPRECURSOR"/>
</dbReference>
<feature type="disulfide bond" evidence="11">
    <location>
        <begin position="621"/>
        <end position="648"/>
    </location>
</feature>
<feature type="domain" description="Sushi" evidence="16">
    <location>
        <begin position="830"/>
        <end position="895"/>
    </location>
</feature>
<dbReference type="PROSITE" id="PS50261">
    <property type="entry name" value="G_PROTEIN_RECEP_F2_4"/>
    <property type="match status" value="1"/>
</dbReference>
<dbReference type="SMART" id="SM00137">
    <property type="entry name" value="MAM"/>
    <property type="match status" value="1"/>
</dbReference>
<keyword evidence="11" id="KW-0768">Sushi</keyword>
<evidence type="ECO:0000256" key="8">
    <source>
        <dbReference type="ARBA" id="ARBA00023136"/>
    </source>
</evidence>
<evidence type="ECO:0000256" key="10">
    <source>
        <dbReference type="ARBA" id="ARBA00023180"/>
    </source>
</evidence>
<dbReference type="GO" id="GO:0016020">
    <property type="term" value="C:membrane"/>
    <property type="evidence" value="ECO:0007669"/>
    <property type="project" value="UniProtKB-SubCell"/>
</dbReference>
<dbReference type="Gene3D" id="2.60.120.200">
    <property type="match status" value="2"/>
</dbReference>
<dbReference type="SMART" id="SM00032">
    <property type="entry name" value="CCP"/>
    <property type="match status" value="10"/>
</dbReference>
<comment type="similarity">
    <text evidence="2">Belongs to the G-protein coupled receptor 2 family. Adhesion G-protein coupled receptor (ADGR) subfamily.</text>
</comment>
<dbReference type="FunFam" id="1.20.1070.10:FF:000058">
    <property type="entry name" value="Adhesion G protein-coupled receptor F5"/>
    <property type="match status" value="1"/>
</dbReference>
<feature type="domain" description="Sushi" evidence="16">
    <location>
        <begin position="592"/>
        <end position="650"/>
    </location>
</feature>
<feature type="disulfide bond" evidence="11">
    <location>
        <begin position="679"/>
        <end position="706"/>
    </location>
</feature>
<dbReference type="PRINTS" id="PR00249">
    <property type="entry name" value="GPCRSECRETIN"/>
</dbReference>
<keyword evidence="7 12" id="KW-1133">Transmembrane helix</keyword>
<dbReference type="InterPro" id="IPR032471">
    <property type="entry name" value="AGRL2-4_GAIN_subdom_A"/>
</dbReference>
<evidence type="ECO:0000259" key="16">
    <source>
        <dbReference type="PROSITE" id="PS50923"/>
    </source>
</evidence>
<dbReference type="Pfam" id="PF00629">
    <property type="entry name" value="MAM"/>
    <property type="match status" value="2"/>
</dbReference>
<feature type="transmembrane region" description="Helical" evidence="12">
    <location>
        <begin position="1413"/>
        <end position="1432"/>
    </location>
</feature>
<dbReference type="Gene3D" id="2.60.220.50">
    <property type="match status" value="1"/>
</dbReference>
<dbReference type="PANTHER" id="PTHR45656:SF4">
    <property type="entry name" value="PROTEIN CBR-CLEC-78"/>
    <property type="match status" value="1"/>
</dbReference>
<dbReference type="Gene3D" id="1.25.40.610">
    <property type="match status" value="1"/>
</dbReference>
<feature type="domain" description="Sushi" evidence="16">
    <location>
        <begin position="222"/>
        <end position="279"/>
    </location>
</feature>
<dbReference type="CDD" id="cd00033">
    <property type="entry name" value="CCP"/>
    <property type="match status" value="9"/>
</dbReference>
<feature type="disulfide bond" evidence="11">
    <location>
        <begin position="250"/>
        <end position="277"/>
    </location>
</feature>
<keyword evidence="3" id="KW-0597">Phosphoprotein</keyword>
<dbReference type="Pfam" id="PF16489">
    <property type="entry name" value="GAIN"/>
    <property type="match status" value="1"/>
</dbReference>
<dbReference type="GO" id="GO:0007166">
    <property type="term" value="P:cell surface receptor signaling pathway"/>
    <property type="evidence" value="ECO:0007669"/>
    <property type="project" value="InterPro"/>
</dbReference>
<dbReference type="InterPro" id="IPR017981">
    <property type="entry name" value="GPCR_2-like_7TM"/>
</dbReference>
<keyword evidence="4 12" id="KW-0812">Transmembrane</keyword>
<dbReference type="InterPro" id="IPR008077">
    <property type="entry name" value="GPCR_2_brain_angio_inhib"/>
</dbReference>
<feature type="transmembrane region" description="Helical" evidence="12">
    <location>
        <begin position="1495"/>
        <end position="1518"/>
    </location>
</feature>
<dbReference type="InterPro" id="IPR000436">
    <property type="entry name" value="Sushi_SCR_CCP_dom"/>
</dbReference>
<comment type="caution">
    <text evidence="17">The sequence shown here is derived from an EMBL/GenBank/DDBJ whole genome shotgun (WGS) entry which is preliminary data.</text>
</comment>
<evidence type="ECO:0000313" key="18">
    <source>
        <dbReference type="Proteomes" id="UP000828390"/>
    </source>
</evidence>
<feature type="transmembrane region" description="Helical" evidence="12">
    <location>
        <begin position="1381"/>
        <end position="1406"/>
    </location>
</feature>
<keyword evidence="5" id="KW-0732">Signal</keyword>
<dbReference type="InterPro" id="IPR051277">
    <property type="entry name" value="SEZ6_CSMD_C4BPB_Regulators"/>
</dbReference>
<feature type="disulfide bond" evidence="11">
    <location>
        <begin position="562"/>
        <end position="589"/>
    </location>
</feature>
<feature type="transmembrane region" description="Helical" evidence="12">
    <location>
        <begin position="1524"/>
        <end position="1549"/>
    </location>
</feature>
<dbReference type="InterPro" id="IPR001879">
    <property type="entry name" value="GPCR_2_extracellular_dom"/>
</dbReference>
<dbReference type="CDD" id="cd15040">
    <property type="entry name" value="7tmB2_Adhesion"/>
    <property type="match status" value="1"/>
</dbReference>
<evidence type="ECO:0000256" key="3">
    <source>
        <dbReference type="ARBA" id="ARBA00022553"/>
    </source>
</evidence>
<feature type="disulfide bond" evidence="11">
    <location>
        <begin position="800"/>
        <end position="827"/>
    </location>
</feature>
<dbReference type="InterPro" id="IPR000832">
    <property type="entry name" value="GPCR_2_secretin-like"/>
</dbReference>
<evidence type="ECO:0000313" key="17">
    <source>
        <dbReference type="EMBL" id="KAH3834484.1"/>
    </source>
</evidence>
<dbReference type="EMBL" id="JAIWYP010000004">
    <property type="protein sequence ID" value="KAH3834484.1"/>
    <property type="molecule type" value="Genomic_DNA"/>
</dbReference>
<evidence type="ECO:0000256" key="7">
    <source>
        <dbReference type="ARBA" id="ARBA00022989"/>
    </source>
</evidence>
<reference evidence="17" key="1">
    <citation type="journal article" date="2019" name="bioRxiv">
        <title>The Genome of the Zebra Mussel, Dreissena polymorpha: A Resource for Invasive Species Research.</title>
        <authorList>
            <person name="McCartney M.A."/>
            <person name="Auch B."/>
            <person name="Kono T."/>
            <person name="Mallez S."/>
            <person name="Zhang Y."/>
            <person name="Obille A."/>
            <person name="Becker A."/>
            <person name="Abrahante J.E."/>
            <person name="Garbe J."/>
            <person name="Badalamenti J.P."/>
            <person name="Herman A."/>
            <person name="Mangelson H."/>
            <person name="Liachko I."/>
            <person name="Sullivan S."/>
            <person name="Sone E.D."/>
            <person name="Koren S."/>
            <person name="Silverstein K.A.T."/>
            <person name="Beckman K.B."/>
            <person name="Gohl D.M."/>
        </authorList>
    </citation>
    <scope>NUCLEOTIDE SEQUENCE</scope>
    <source>
        <strain evidence="17">Duluth1</strain>
        <tissue evidence="17">Whole animal</tissue>
    </source>
</reference>
<dbReference type="SUPFAM" id="SSF57535">
    <property type="entry name" value="Complement control module/SCR domain"/>
    <property type="match status" value="10"/>
</dbReference>
<feature type="transmembrane region" description="Helical" evidence="12">
    <location>
        <begin position="1452"/>
        <end position="1475"/>
    </location>
</feature>
<keyword evidence="18" id="KW-1185">Reference proteome</keyword>
<dbReference type="PANTHER" id="PTHR45656">
    <property type="entry name" value="PROTEIN CBR-CLEC-78"/>
    <property type="match status" value="1"/>
</dbReference>
<dbReference type="Gene3D" id="2.10.70.10">
    <property type="entry name" value="Complement Module, domain 1"/>
    <property type="match status" value="10"/>
</dbReference>
<dbReference type="PROSITE" id="PS50923">
    <property type="entry name" value="SUSHI"/>
    <property type="match status" value="9"/>
</dbReference>
<feature type="domain" description="MAM" evidence="13">
    <location>
        <begin position="24"/>
        <end position="176"/>
    </location>
</feature>
<feature type="domain" description="G-protein coupled receptors family 2 profile 2" evidence="15">
    <location>
        <begin position="1308"/>
        <end position="1548"/>
    </location>
</feature>
<dbReference type="GO" id="GO:0004930">
    <property type="term" value="F:G protein-coupled receptor activity"/>
    <property type="evidence" value="ECO:0007669"/>
    <property type="project" value="InterPro"/>
</dbReference>
<feature type="domain" description="Sushi" evidence="16">
    <location>
        <begin position="772"/>
        <end position="829"/>
    </location>
</feature>
<evidence type="ECO:0000256" key="11">
    <source>
        <dbReference type="PROSITE-ProRule" id="PRU00302"/>
    </source>
</evidence>
<dbReference type="PROSITE" id="PS50227">
    <property type="entry name" value="G_PROTEIN_RECEP_F2_3"/>
    <property type="match status" value="1"/>
</dbReference>
<keyword evidence="9 11" id="KW-1015">Disulfide bond</keyword>
<dbReference type="InterPro" id="IPR035976">
    <property type="entry name" value="Sushi/SCR/CCP_sf"/>
</dbReference>
<accession>A0A9D4K7Q9</accession>
<evidence type="ECO:0000256" key="6">
    <source>
        <dbReference type="ARBA" id="ARBA00022737"/>
    </source>
</evidence>
<evidence type="ECO:0000256" key="4">
    <source>
        <dbReference type="ARBA" id="ARBA00022692"/>
    </source>
</evidence>
<dbReference type="InterPro" id="IPR017983">
    <property type="entry name" value="GPCR_2_secretin-like_CS"/>
</dbReference>
<evidence type="ECO:0000256" key="2">
    <source>
        <dbReference type="ARBA" id="ARBA00007343"/>
    </source>
</evidence>
<feature type="domain" description="Sushi" evidence="16">
    <location>
        <begin position="651"/>
        <end position="708"/>
    </location>
</feature>
<dbReference type="Pfam" id="PF00002">
    <property type="entry name" value="7tm_2"/>
    <property type="match status" value="1"/>
</dbReference>
<feature type="transmembrane region" description="Helical" evidence="12">
    <location>
        <begin position="1342"/>
        <end position="1361"/>
    </location>
</feature>
<protein>
    <submittedName>
        <fullName evidence="17">Uncharacterized protein</fullName>
    </submittedName>
</protein>
<keyword evidence="10" id="KW-0325">Glycoprotein</keyword>
<feature type="domain" description="G-protein coupled receptors family 2 profile 1" evidence="14">
    <location>
        <begin position="946"/>
        <end position="1013"/>
    </location>
</feature>
<keyword evidence="8 12" id="KW-0472">Membrane</keyword>
<dbReference type="InterPro" id="IPR046338">
    <property type="entry name" value="GAIN_dom_sf"/>
</dbReference>
<dbReference type="PROSITE" id="PS50060">
    <property type="entry name" value="MAM_2"/>
    <property type="match status" value="2"/>
</dbReference>
<dbReference type="SUPFAM" id="SSF49899">
    <property type="entry name" value="Concanavalin A-like lectins/glucanases"/>
    <property type="match status" value="1"/>
</dbReference>
<feature type="domain" description="Sushi" evidence="16">
    <location>
        <begin position="709"/>
        <end position="771"/>
    </location>
</feature>
<feature type="domain" description="Sushi" evidence="16">
    <location>
        <begin position="280"/>
        <end position="337"/>
    </location>
</feature>
<keyword evidence="6" id="KW-0677">Repeat</keyword>
<comment type="caution">
    <text evidence="11">Lacks conserved residue(s) required for the propagation of feature annotation.</text>
</comment>
<evidence type="ECO:0000259" key="15">
    <source>
        <dbReference type="PROSITE" id="PS50261"/>
    </source>
</evidence>
<reference evidence="17" key="2">
    <citation type="submission" date="2020-11" db="EMBL/GenBank/DDBJ databases">
        <authorList>
            <person name="McCartney M.A."/>
            <person name="Auch B."/>
            <person name="Kono T."/>
            <person name="Mallez S."/>
            <person name="Becker A."/>
            <person name="Gohl D.M."/>
            <person name="Silverstein K.A.T."/>
            <person name="Koren S."/>
            <person name="Bechman K.B."/>
            <person name="Herman A."/>
            <person name="Abrahante J.E."/>
            <person name="Garbe J."/>
        </authorList>
    </citation>
    <scope>NUCLEOTIDE SEQUENCE</scope>
    <source>
        <strain evidence="17">Duluth1</strain>
        <tissue evidence="17">Whole animal</tissue>
    </source>
</reference>
<evidence type="ECO:0000259" key="14">
    <source>
        <dbReference type="PROSITE" id="PS50227"/>
    </source>
</evidence>
<gene>
    <name evidence="17" type="ORF">DPMN_107812</name>
</gene>
<feature type="disulfide bond" evidence="11">
    <location>
        <begin position="933"/>
        <end position="960"/>
    </location>
</feature>
<evidence type="ECO:0000256" key="5">
    <source>
        <dbReference type="ARBA" id="ARBA00022729"/>
    </source>
</evidence>
<dbReference type="InterPro" id="IPR000998">
    <property type="entry name" value="MAM_dom"/>
</dbReference>
<evidence type="ECO:0000259" key="13">
    <source>
        <dbReference type="PROSITE" id="PS50060"/>
    </source>
</evidence>
<dbReference type="SUPFAM" id="SSF81321">
    <property type="entry name" value="Family A G protein-coupled receptor-like"/>
    <property type="match status" value="1"/>
</dbReference>
<evidence type="ECO:0000256" key="9">
    <source>
        <dbReference type="ARBA" id="ARBA00023157"/>
    </source>
</evidence>
<dbReference type="Gene3D" id="1.20.1070.10">
    <property type="entry name" value="Rhodopsin 7-helix transmembrane proteins"/>
    <property type="match status" value="1"/>
</dbReference>
<sequence length="1607" mass="176183">MFFVRGCLCCMSVPDAVYLPVPEASCTFPNKTTCSYNLMPDWQPTEGKSVDNQSSVSKVLLTSGQDDRFYLLFRPVNTTNTSITINSTILPAEKYKISFWYATPGTTGVLSLKTIGSSTKDAKQLWNSTNNVQTNWTHEQISVNETDNFTIMFSADEDYDGFVGLDNVEVCRACETLSLIHGKVVYANTIAKFQCDDGYLLDGPSSITCINWKWDTNTPVCKDCGQLLAPEHGSVIAVNTTVGSIATITCDHGHLLVGENTSTCEANGRWNTTQQTCILIDCGHLTVPVHGNISSNESVLGTTVTISCAGGYILNGSSTSRCETTGRWSSTCHMCVPANMSSDSPDIIGRTCESDCSFTNNKTCGYSFGDQWRVWNGDFPFKSRQLPNNADKNSFALFETPFDKETKIHPYASTQQMPAGAACLSFYVQFFNILPGSMGTLYIRSRTVDNETDVIRNITRMGMTNWEAIKGLVVEEADTYYVDFVASSVKYALIGIDDIQLESFYCGVGYKPIISEVHAYCNKSRVELPSCEHIDCGKPIAPSNGTVTHNSTLYGSNATFACNRGYTLNGSMSTTCQRNGRWKQTEQSCIIIDCAKLPSLTDGTITYTMDTTYGSIANLTCNVGFNLTGDPNSVCTINGFWNSTEHSCIPIDCGHPPSIKNGTVYASKTTFASVARFTCEEGYKVNGSNVSVCLSNGVWTNTDQECHIIDCGLLPALKHGTVWYAEHTNITTYKSIASLECNKGYYHEGRNYSECTSSGNWDMYGYQDCVPLDCGPLDTILNAILTSKSTTYGTYSQIQCNEGYIFHGNDTTYCDYDGIWTNYNFNCTIVDCGTITPREYQDISYVGNLTTFKSRAIMVCKSGYVVNVSSGENSEIAACQGDGNWTMSKFSSCVPAVCPWFHLNNSVQTDELVREKLANNTSFYVNASINFNCEAGSTLIGYTSIICLQNGKWSGLPPKCEKENKIYPNCSRKNDTSGSEWPEISPGGIHTRPCSDVNSIGVVFRRCSAKGEWMLPVDGCVRREIETISAQVDAIMLNPTTESIVESLDKLTSVTNWTQTSPDGGHGKIIAKTTSGELQKITNILDTLVNASAAISKVTNTQFEPFLETTSNLLDRQNTDSWKSINQNNEDEKNEVPGALKVLHVVDRYTRVLANSTKHDAITTKTKNIGMYVGPIQKESTDIPLSAKDGVAIKSRVVLQIQPTLPTEKQTSTSVAAVVYRNLSGILSSNMMDSGAEISSEVVAVTLNNSLHDQGLTISLTLGYISESSGQPHCSFWNSTRSGWDGGGCNLTSFNDTPWAENVDTLALDIISIVGCSVSMLGLIITVGLHVYLWRYVKSDRVIILMNLSLALILSYAVFIGGVDRTENKVGCTAIAILLHYIYLAVFFLMLAEGIEIGITILFVFMTQSRLKWLLPAAWALPAVIVGIAMGATKLVGYGDEHNCWLSIEGGLIWAFVAPAALIIVVNCVVLILVINAMLRTKSLSEKSRSERSKAGVRCLCVLLPLMGCTWVIGLFYVHKSMAWIQYVFAVCNSLQGLVIFIFHCVLNVQVRNALQKQKHKKHSQSFMSTNKTAFVSTSFSEDSIALPRVSLQQNALRQSFSAGHNE</sequence>